<name>A0A1G9A9X3_9PROT</name>
<evidence type="ECO:0000313" key="2">
    <source>
        <dbReference type="Proteomes" id="UP000198629"/>
    </source>
</evidence>
<dbReference type="STRING" id="492660.SAMN05192566_0773"/>
<gene>
    <name evidence="1" type="ORF">SAMN05192566_0773</name>
</gene>
<protein>
    <recommendedName>
        <fullName evidence="3">Helix-turn-helix domain-containing protein</fullName>
    </recommendedName>
</protein>
<organism evidence="1 2">
    <name type="scientific">Methylophilus rhizosphaerae</name>
    <dbReference type="NCBI Taxonomy" id="492660"/>
    <lineage>
        <taxon>Bacteria</taxon>
        <taxon>Pseudomonadati</taxon>
        <taxon>Pseudomonadota</taxon>
        <taxon>Betaproteobacteria</taxon>
        <taxon>Nitrosomonadales</taxon>
        <taxon>Methylophilaceae</taxon>
        <taxon>Methylophilus</taxon>
    </lineage>
</organism>
<dbReference type="EMBL" id="FNFX01000001">
    <property type="protein sequence ID" value="SDK24166.1"/>
    <property type="molecule type" value="Genomic_DNA"/>
</dbReference>
<reference evidence="2" key="1">
    <citation type="submission" date="2016-10" db="EMBL/GenBank/DDBJ databases">
        <authorList>
            <person name="Varghese N."/>
            <person name="Submissions S."/>
        </authorList>
    </citation>
    <scope>NUCLEOTIDE SEQUENCE [LARGE SCALE GENOMIC DNA]</scope>
    <source>
        <strain evidence="2">CBMB127</strain>
    </source>
</reference>
<keyword evidence="2" id="KW-1185">Reference proteome</keyword>
<dbReference type="Proteomes" id="UP000198629">
    <property type="component" value="Unassembled WGS sequence"/>
</dbReference>
<accession>A0A1G9A9X3</accession>
<dbReference type="InterPro" id="IPR009061">
    <property type="entry name" value="DNA-bd_dom_put_sf"/>
</dbReference>
<evidence type="ECO:0000313" key="1">
    <source>
        <dbReference type="EMBL" id="SDK24166.1"/>
    </source>
</evidence>
<evidence type="ECO:0008006" key="3">
    <source>
        <dbReference type="Google" id="ProtNLM"/>
    </source>
</evidence>
<dbReference type="OrthoDB" id="123463at2"/>
<dbReference type="SUPFAM" id="SSF46955">
    <property type="entry name" value="Putative DNA-binding domain"/>
    <property type="match status" value="1"/>
</dbReference>
<proteinExistence type="predicted"/>
<sequence length="291" mass="33295">MTPEHFKEQLLSLPPDTPITAEHILAILSVLEPNKVKSKTNDQAYSTWDDGKFINQEVLAEWIGESESTIEKWRKLQKGPNATYKGKKVIYEVGTVREWLRRNTHSSTAENRQSKETELAKSLGLMKFGSVFPSIYIDNVATPFFETIRDNEDDYLEMNFTGYQTIWAEEDSMASLYLTSHEQHEEAEKIIEDLLNLLSNGTDLNELQRVLINGQAHSVNLSHLVAVNTLEHQQYTALVNDFYSNRLNFHALDSNGKTSLQLAEEVGNTHLLNMIKSFDLYTKLQSKIQKN</sequence>
<dbReference type="RefSeq" id="WP_091470218.1">
    <property type="nucleotide sequence ID" value="NZ_FNFX01000001.1"/>
</dbReference>
<dbReference type="AlphaFoldDB" id="A0A1G9A9X3"/>